<name>A9LHN8_SHEEP</name>
<dbReference type="InterPro" id="IPR000467">
    <property type="entry name" value="G_patch_dom"/>
</dbReference>
<dbReference type="Gene3D" id="2.70.40.10">
    <property type="match status" value="1"/>
</dbReference>
<keyword evidence="6" id="KW-0378">Hydrolase</keyword>
<dbReference type="InterPro" id="IPR001969">
    <property type="entry name" value="Aspartic_peptidase_AS"/>
</dbReference>
<evidence type="ECO:0000256" key="4">
    <source>
        <dbReference type="ARBA" id="ARBA00022750"/>
    </source>
</evidence>
<dbReference type="PANTHER" id="PTHR19422">
    <property type="entry name" value="GAG RETROVIRAL POLYPROTEIN"/>
    <property type="match status" value="1"/>
</dbReference>
<dbReference type="InterPro" id="IPR036157">
    <property type="entry name" value="dUTPase-like_sf"/>
</dbReference>
<keyword evidence="4" id="KW-0064">Aspartyl protease</keyword>
<evidence type="ECO:0000259" key="12">
    <source>
        <dbReference type="PROSITE" id="PS50175"/>
    </source>
</evidence>
<dbReference type="InterPro" id="IPR001995">
    <property type="entry name" value="Peptidase_A2_cat"/>
</dbReference>
<dbReference type="EC" id="3.4.23.50" evidence="2"/>
<evidence type="ECO:0000256" key="6">
    <source>
        <dbReference type="ARBA" id="ARBA00022801"/>
    </source>
</evidence>
<evidence type="ECO:0000256" key="8">
    <source>
        <dbReference type="ARBA" id="ARBA00038675"/>
    </source>
</evidence>
<dbReference type="InterPro" id="IPR033704">
    <property type="entry name" value="dUTPase_trimeric"/>
</dbReference>
<proteinExistence type="inferred from homology"/>
<dbReference type="CDD" id="cd07557">
    <property type="entry name" value="trimeric_dUTPase"/>
    <property type="match status" value="1"/>
</dbReference>
<dbReference type="InterPro" id="IPR034170">
    <property type="entry name" value="Retropepsin-like_cat_dom"/>
</dbReference>
<feature type="domain" description="G-patch" evidence="11">
    <location>
        <begin position="255"/>
        <end position="300"/>
    </location>
</feature>
<evidence type="ECO:0000256" key="9">
    <source>
        <dbReference type="ARBA" id="ARBA00042135"/>
    </source>
</evidence>
<evidence type="ECO:0000256" key="1">
    <source>
        <dbReference type="ARBA" id="ARBA00001339"/>
    </source>
</evidence>
<dbReference type="SUPFAM" id="SSF51283">
    <property type="entry name" value="dUTPase-like"/>
    <property type="match status" value="1"/>
</dbReference>
<dbReference type="GO" id="GO:0003676">
    <property type="term" value="F:nucleic acid binding"/>
    <property type="evidence" value="ECO:0007669"/>
    <property type="project" value="InterPro"/>
</dbReference>
<evidence type="ECO:0000256" key="10">
    <source>
        <dbReference type="ARBA" id="ARBA00043244"/>
    </source>
</evidence>
<evidence type="ECO:0000256" key="5">
    <source>
        <dbReference type="ARBA" id="ARBA00022758"/>
    </source>
</evidence>
<dbReference type="PANTHER" id="PTHR19422:SF123">
    <property type="entry name" value="RT1 CLASS I, LOCUS CE15"/>
    <property type="match status" value="1"/>
</dbReference>
<dbReference type="SUPFAM" id="SSF50630">
    <property type="entry name" value="Acid proteases"/>
    <property type="match status" value="1"/>
</dbReference>
<reference evidence="13" key="1">
    <citation type="journal article" date="2007" name="PLoS Pathog.">
        <title>A paradigm for virus-host coevolution: sequential counter-adaptations between endogenous and exogenous retroviruses.</title>
        <authorList>
            <person name="Arnaud F."/>
            <person name="Caporale M."/>
            <person name="Varela M."/>
            <person name="Biek R."/>
            <person name="Chessa B."/>
            <person name="Alberti A."/>
            <person name="Golder M."/>
            <person name="Mura M."/>
            <person name="Zhang Y.P."/>
            <person name="Yu L."/>
            <person name="Pereira F."/>
            <person name="Demartini J.C."/>
            <person name="Leymaster K."/>
            <person name="Spencer T.E."/>
            <person name="Palmarini M."/>
        </authorList>
    </citation>
    <scope>NUCLEOTIDE SEQUENCE</scope>
    <source>
        <strain evidence="13">EnJSRV-1</strain>
    </source>
</reference>
<evidence type="ECO:0000256" key="3">
    <source>
        <dbReference type="ARBA" id="ARBA00022670"/>
    </source>
</evidence>
<evidence type="ECO:0000256" key="7">
    <source>
        <dbReference type="ARBA" id="ARBA00038141"/>
    </source>
</evidence>
<evidence type="ECO:0000259" key="11">
    <source>
        <dbReference type="PROSITE" id="PS50174"/>
    </source>
</evidence>
<evidence type="ECO:0000313" key="13">
    <source>
        <dbReference type="EMBL" id="ABV71117.1"/>
    </source>
</evidence>
<evidence type="ECO:0000256" key="2">
    <source>
        <dbReference type="ARBA" id="ARBA00013083"/>
    </source>
</evidence>
<dbReference type="PROSITE" id="PS50175">
    <property type="entry name" value="ASP_PROT_RETROV"/>
    <property type="match status" value="1"/>
</dbReference>
<comment type="subunit">
    <text evidence="8">Active as a homodimer.</text>
</comment>
<sequence length="300" mass="32680">MLWGNTAGSQRTIADLCRATRGSAGLDLCATSYTVLTPEMGVQTLATGVFGPLPPGTAGLLLGHSSASLKGILIHPGVIDSDYTGEIKILASAPNKIIVINAGQRIAQLLLVPLVIQGRTINRDRQDKGFGSSDAYWVQNVTEARTELELRNNGKLFCGVLDTGADISVISEKYWPTTWPKQIAISTLQGIGQTTNPEQSSSLLTWRDKDGHTGQFKPYILPHLPVNLWGCDILSKFCLIYYIYYKIYNVYLYSPSSTVTDLMLDQGLLPNQGLGKQHQGIILPLDLKSNQSRKGLGCFP</sequence>
<dbReference type="Gene3D" id="2.40.70.10">
    <property type="entry name" value="Acid Proteases"/>
    <property type="match status" value="1"/>
</dbReference>
<dbReference type="CDD" id="cd05482">
    <property type="entry name" value="HIV_retropepsin_like"/>
    <property type="match status" value="1"/>
</dbReference>
<organism evidence="13">
    <name type="scientific">Ovis aries</name>
    <name type="common">Sheep</name>
    <dbReference type="NCBI Taxonomy" id="9940"/>
    <lineage>
        <taxon>Eukaryota</taxon>
        <taxon>Metazoa</taxon>
        <taxon>Chordata</taxon>
        <taxon>Craniata</taxon>
        <taxon>Vertebrata</taxon>
        <taxon>Euteleostomi</taxon>
        <taxon>Mammalia</taxon>
        <taxon>Eutheria</taxon>
        <taxon>Laurasiatheria</taxon>
        <taxon>Artiodactyla</taxon>
        <taxon>Ruminantia</taxon>
        <taxon>Pecora</taxon>
        <taxon>Bovidae</taxon>
        <taxon>Caprinae</taxon>
        <taxon>Ovis</taxon>
    </lineage>
</organism>
<dbReference type="Pfam" id="PF00692">
    <property type="entry name" value="dUTPase"/>
    <property type="match status" value="1"/>
</dbReference>
<dbReference type="InterPro" id="IPR051592">
    <property type="entry name" value="HERV-K_Pro_peptidase_A2"/>
</dbReference>
<dbReference type="GO" id="GO:0004190">
    <property type="term" value="F:aspartic-type endopeptidase activity"/>
    <property type="evidence" value="ECO:0007669"/>
    <property type="project" value="UniProtKB-KW"/>
</dbReference>
<dbReference type="PROSITE" id="PS50174">
    <property type="entry name" value="G_PATCH"/>
    <property type="match status" value="1"/>
</dbReference>
<dbReference type="Pfam" id="PF01585">
    <property type="entry name" value="G-patch"/>
    <property type="match status" value="1"/>
</dbReference>
<dbReference type="GO" id="GO:0006508">
    <property type="term" value="P:proteolysis"/>
    <property type="evidence" value="ECO:0007669"/>
    <property type="project" value="UniProtKB-KW"/>
</dbReference>
<dbReference type="InterPro" id="IPR029054">
    <property type="entry name" value="dUTPase-like"/>
</dbReference>
<comment type="similarity">
    <text evidence="7">Belongs to the peptidase A2 family. HERV class-II K(HML-2) subfamily.</text>
</comment>
<dbReference type="InterPro" id="IPR021109">
    <property type="entry name" value="Peptidase_aspartic_dom_sf"/>
</dbReference>
<dbReference type="PROSITE" id="PS00141">
    <property type="entry name" value="ASP_PROTEASE"/>
    <property type="match status" value="1"/>
</dbReference>
<comment type="catalytic activity">
    <reaction evidence="1">
        <text>Processing at the authentic HIV-1 PR recognition site and release of the mature p17 matrix and the p24 capsid protein, as a result of the cleavage of the -SQNY-|-PIVQ- cleavage site.</text>
        <dbReference type="EC" id="3.4.23.50"/>
    </reaction>
</comment>
<dbReference type="GO" id="GO:0075523">
    <property type="term" value="P:viral translational frameshifting"/>
    <property type="evidence" value="ECO:0007669"/>
    <property type="project" value="UniProtKB-KW"/>
</dbReference>
<dbReference type="EMBL" id="EF680311">
    <property type="protein sequence ID" value="ABV71117.1"/>
    <property type="molecule type" value="Genomic_DNA"/>
</dbReference>
<dbReference type="Pfam" id="PF00077">
    <property type="entry name" value="RVP"/>
    <property type="match status" value="1"/>
</dbReference>
<gene>
    <name evidence="13" type="primary">pro</name>
</gene>
<dbReference type="InterPro" id="IPR018061">
    <property type="entry name" value="Retropepsins"/>
</dbReference>
<keyword evidence="5" id="KW-0688">Ribosomal frameshifting</keyword>
<keyword evidence="3 13" id="KW-0645">Protease</keyword>
<feature type="domain" description="Peptidase A2" evidence="12">
    <location>
        <begin position="157"/>
        <end position="233"/>
    </location>
</feature>
<dbReference type="SMART" id="SM00443">
    <property type="entry name" value="G_patch"/>
    <property type="match status" value="1"/>
</dbReference>
<protein>
    <recommendedName>
        <fullName evidence="2">human endogenous retrovirus K endopeptidase</fullName>
        <ecNumber evidence="2">3.4.23.50</ecNumber>
    </recommendedName>
    <alternativeName>
        <fullName evidence="10">Protease</fullName>
    </alternativeName>
    <alternativeName>
        <fullName evidence="9">Proteinase</fullName>
    </alternativeName>
</protein>
<accession>A9LHN8</accession>
<dbReference type="AlphaFoldDB" id="A9LHN8"/>